<dbReference type="InterPro" id="IPR000873">
    <property type="entry name" value="AMP-dep_synth/lig_dom"/>
</dbReference>
<keyword evidence="6" id="KW-1185">Reference proteome</keyword>
<proteinExistence type="inferred from homology"/>
<evidence type="ECO:0000313" key="6">
    <source>
        <dbReference type="Proteomes" id="UP000244240"/>
    </source>
</evidence>
<evidence type="ECO:0000259" key="4">
    <source>
        <dbReference type="Pfam" id="PF13193"/>
    </source>
</evidence>
<feature type="domain" description="AMP-binding enzyme C-terminal" evidence="4">
    <location>
        <begin position="423"/>
        <end position="499"/>
    </location>
</feature>
<dbReference type="AlphaFoldDB" id="A0A2T6C0F4"/>
<accession>A0A2T6C0F4</accession>
<dbReference type="PANTHER" id="PTHR43201:SF5">
    <property type="entry name" value="MEDIUM-CHAIN ACYL-COA LIGASE ACSF2, MITOCHONDRIAL"/>
    <property type="match status" value="1"/>
</dbReference>
<dbReference type="Proteomes" id="UP000244240">
    <property type="component" value="Unassembled WGS sequence"/>
</dbReference>
<dbReference type="Pfam" id="PF00501">
    <property type="entry name" value="AMP-binding"/>
    <property type="match status" value="1"/>
</dbReference>
<dbReference type="PANTHER" id="PTHR43201">
    <property type="entry name" value="ACYL-COA SYNTHETASE"/>
    <property type="match status" value="1"/>
</dbReference>
<dbReference type="GO" id="GO:0006631">
    <property type="term" value="P:fatty acid metabolic process"/>
    <property type="evidence" value="ECO:0007669"/>
    <property type="project" value="TreeGrafter"/>
</dbReference>
<dbReference type="EMBL" id="QBKR01000006">
    <property type="protein sequence ID" value="PTX61804.1"/>
    <property type="molecule type" value="Genomic_DNA"/>
</dbReference>
<evidence type="ECO:0000259" key="3">
    <source>
        <dbReference type="Pfam" id="PF00501"/>
    </source>
</evidence>
<feature type="domain" description="AMP-dependent synthetase/ligase" evidence="3">
    <location>
        <begin position="7"/>
        <end position="373"/>
    </location>
</feature>
<evidence type="ECO:0000256" key="2">
    <source>
        <dbReference type="ARBA" id="ARBA00022598"/>
    </source>
</evidence>
<organism evidence="5 6">
    <name type="scientific">Melghirimyces profundicolus</name>
    <dbReference type="NCBI Taxonomy" id="1242148"/>
    <lineage>
        <taxon>Bacteria</taxon>
        <taxon>Bacillati</taxon>
        <taxon>Bacillota</taxon>
        <taxon>Bacilli</taxon>
        <taxon>Bacillales</taxon>
        <taxon>Thermoactinomycetaceae</taxon>
        <taxon>Melghirimyces</taxon>
    </lineage>
</organism>
<evidence type="ECO:0000313" key="5">
    <source>
        <dbReference type="EMBL" id="PTX61804.1"/>
    </source>
</evidence>
<comment type="similarity">
    <text evidence="1">Belongs to the ATP-dependent AMP-binding enzyme family.</text>
</comment>
<reference evidence="5 6" key="1">
    <citation type="submission" date="2018-04" db="EMBL/GenBank/DDBJ databases">
        <title>Genomic Encyclopedia of Archaeal and Bacterial Type Strains, Phase II (KMG-II): from individual species to whole genera.</title>
        <authorList>
            <person name="Goeker M."/>
        </authorList>
    </citation>
    <scope>NUCLEOTIDE SEQUENCE [LARGE SCALE GENOMIC DNA]</scope>
    <source>
        <strain evidence="5 6">DSM 45787</strain>
    </source>
</reference>
<name>A0A2T6C0F4_9BACL</name>
<protein>
    <submittedName>
        <fullName evidence="5">2-furoate---CoA ligase</fullName>
    </submittedName>
</protein>
<dbReference type="GO" id="GO:0031956">
    <property type="term" value="F:medium-chain fatty acid-CoA ligase activity"/>
    <property type="evidence" value="ECO:0007669"/>
    <property type="project" value="TreeGrafter"/>
</dbReference>
<dbReference type="SUPFAM" id="SSF56801">
    <property type="entry name" value="Acetyl-CoA synthetase-like"/>
    <property type="match status" value="1"/>
</dbReference>
<dbReference type="InterPro" id="IPR025110">
    <property type="entry name" value="AMP-bd_C"/>
</dbReference>
<dbReference type="Gene3D" id="3.40.50.12780">
    <property type="entry name" value="N-terminal domain of ligase-like"/>
    <property type="match status" value="1"/>
</dbReference>
<keyword evidence="2 5" id="KW-0436">Ligase</keyword>
<dbReference type="RefSeq" id="WP_108022431.1">
    <property type="nucleotide sequence ID" value="NZ_QBKR01000006.1"/>
</dbReference>
<dbReference type="Pfam" id="PF13193">
    <property type="entry name" value="AMP-binding_C"/>
    <property type="match status" value="1"/>
</dbReference>
<dbReference type="OrthoDB" id="9757771at2"/>
<dbReference type="InterPro" id="IPR045851">
    <property type="entry name" value="AMP-bd_C_sf"/>
</dbReference>
<sequence>MNLGRLFEFAAERHPERVALVQDKRRWTYAQLNQEVNRMAVSLQKLGLGNGDRIAVLMNNRMEMMVLFWAAQKIGAVFAPINIRLSAEDIKYCVNDLEAKALFFERTSYHAAIKDIRDQLNERPVFIGLDDEGADLSYPELIRQGQDTFEAVHLGGDDLSVILYTSGTVDRPKGVPHSHNNEYASVTAHIIQQGYEPFDSTLGAIPLYHTMGLHCFLSIMMLNGKFVVVPEFDSYEAAQKITEEGISCLYLTPTMYHDMVNDTRMEDFDFTSLRTIGYAGSPMSKTLISKCDQLFRPEKFVNHYGSTEVYTFTTCTDVRKKPGCAGKPGIHQNIRLVSPDTEGNSEPSDIVSPGEMGEIIVDTRSVEAFKGYWNRPDATRKAIRKGWYFTGDLGVFDDEGELYVIGRLDEMILSGGENIHPHEIESVLSEHPAVKEAVVIGEQDDRWGQIISAFIVPKDRSVTVQDLDLFCKEHQKLSNYKRPRKYVFVSEIPRMPSGKILRRKLRNREMIHLLNEEGSTWPNY</sequence>
<comment type="caution">
    <text evidence="5">The sequence shown here is derived from an EMBL/GenBank/DDBJ whole genome shotgun (WGS) entry which is preliminary data.</text>
</comment>
<dbReference type="InterPro" id="IPR042099">
    <property type="entry name" value="ANL_N_sf"/>
</dbReference>
<evidence type="ECO:0000256" key="1">
    <source>
        <dbReference type="ARBA" id="ARBA00006432"/>
    </source>
</evidence>
<dbReference type="Gene3D" id="3.30.300.30">
    <property type="match status" value="1"/>
</dbReference>
<gene>
    <name evidence="5" type="ORF">C8P63_10656</name>
</gene>